<comment type="caution">
    <text evidence="2">The sequence shown here is derived from an EMBL/GenBank/DDBJ whole genome shotgun (WGS) entry which is preliminary data.</text>
</comment>
<organism evidence="2 3">
    <name type="scientific">Tunturiibacter gelidiferens</name>
    <dbReference type="NCBI Taxonomy" id="3069689"/>
    <lineage>
        <taxon>Bacteria</taxon>
        <taxon>Pseudomonadati</taxon>
        <taxon>Acidobacteriota</taxon>
        <taxon>Terriglobia</taxon>
        <taxon>Terriglobales</taxon>
        <taxon>Acidobacteriaceae</taxon>
        <taxon>Tunturiibacter</taxon>
    </lineage>
</organism>
<evidence type="ECO:0000256" key="1">
    <source>
        <dbReference type="SAM" id="MobiDB-lite"/>
    </source>
</evidence>
<name>A0A9X0U4J8_9BACT</name>
<dbReference type="AlphaFoldDB" id="A0A9X0U4J8"/>
<keyword evidence="3" id="KW-1185">Reference proteome</keyword>
<protein>
    <submittedName>
        <fullName evidence="2">Uncharacterized protein</fullName>
    </submittedName>
</protein>
<gene>
    <name evidence="2" type="ORF">HDF14_001543</name>
</gene>
<dbReference type="Proteomes" id="UP000535182">
    <property type="component" value="Unassembled WGS sequence"/>
</dbReference>
<feature type="region of interest" description="Disordered" evidence="1">
    <location>
        <begin position="95"/>
        <end position="118"/>
    </location>
</feature>
<evidence type="ECO:0000313" key="3">
    <source>
        <dbReference type="Proteomes" id="UP000535182"/>
    </source>
</evidence>
<evidence type="ECO:0000313" key="2">
    <source>
        <dbReference type="EMBL" id="MBB5327937.1"/>
    </source>
</evidence>
<proteinExistence type="predicted"/>
<accession>A0A9X0U4J8</accession>
<dbReference type="EMBL" id="JACHEB010000003">
    <property type="protein sequence ID" value="MBB5327937.1"/>
    <property type="molecule type" value="Genomic_DNA"/>
</dbReference>
<sequence length="118" mass="12909">MLDVPEFGSVLLAVHVGAAARITCRRARQAHTGLAVHGDIDLIPARTASRWTMQDGNDTALIVALPTALVDDVAVHQELDPRRLELRIRFQMRDPQLETSRGRAPKPPNRRAASADTG</sequence>
<reference evidence="2 3" key="1">
    <citation type="submission" date="2020-08" db="EMBL/GenBank/DDBJ databases">
        <title>Genomic Encyclopedia of Type Strains, Phase IV (KMG-V): Genome sequencing to study the core and pangenomes of soil and plant-associated prokaryotes.</title>
        <authorList>
            <person name="Whitman W."/>
        </authorList>
    </citation>
    <scope>NUCLEOTIDE SEQUENCE [LARGE SCALE GENOMIC DNA]</scope>
    <source>
        <strain evidence="2 3">X5P2</strain>
    </source>
</reference>